<dbReference type="InterPro" id="IPR016729">
    <property type="entry name" value="FADD"/>
</dbReference>
<dbReference type="Proteomes" id="UP001378592">
    <property type="component" value="Unassembled WGS sequence"/>
</dbReference>
<dbReference type="InterPro" id="IPR000906">
    <property type="entry name" value="ZU5_dom"/>
</dbReference>
<dbReference type="PANTHER" id="PTHR15077:SF12">
    <property type="entry name" value="DEATH DOMAIN-CONTAINING PROTEIN"/>
    <property type="match status" value="1"/>
</dbReference>
<dbReference type="EMBL" id="JAZDUA010000324">
    <property type="protein sequence ID" value="KAK7794660.1"/>
    <property type="molecule type" value="Genomic_DNA"/>
</dbReference>
<dbReference type="Gene3D" id="1.10.533.10">
    <property type="entry name" value="Death Domain, Fas"/>
    <property type="match status" value="1"/>
</dbReference>
<dbReference type="SUPFAM" id="SSF47986">
    <property type="entry name" value="DEATH domain"/>
    <property type="match status" value="2"/>
</dbReference>
<dbReference type="InterPro" id="IPR011029">
    <property type="entry name" value="DEATH-like_dom_sf"/>
</dbReference>
<sequence>MTDSVQNSGNRPCRVRKSLCSEFVKCSVSTSSSGEKLNLSKFSEGQRVTRSSKRCPLTFGSGTGKAGAVVSSNYACNRKSLQGAITRRRHAELFSNRVGRKAGSLDNASSTSDYGTLSEDSRNCSYGIDISPINSERSRDIESLSGIESLILVSDEDDAGGVDSAAKIIDLSTCGWESDSSDVCGKDDWDSLAEQEYFKHLRESTEVTLIRENQVTAIIPVLNRSGYKGNFGIHLLENDRNVYRNGLCCSMRVHHVSPVVSMEPHGIKFYESFPAMLVIPLNIEPQDEAWLSCLYSNTSGGEVPVWERLPKTAYSYRNGCLVITAQHFSLFTVILEEPYPEVLKHIRCRSGGRIWLNEVPGVKVEFPRGCLEQDIDAYVRVLYDSEPSFRRESSRRHDRSALASPVIMLGPHGYKFNSARPPVLITLPIPDYDQIMRRFPGVQLSVWQSSTQEGEPMMWEQLNVEISPAVPYTHGGCQLYLVSFPVHHFSFFKIVWDLLSTSLYEAKMGMSYFYPYISFSMMCQAFMEENSGNSRFGLEVICYRSDRRLPEATNYRHRVGASLKPKMVRPGRIVIRLRSQMFEADVEAGEDEDMSKEEPDFRGRDFEKQYACRFKPDVNVDRGTFGKVIVERIVTGSKDPLFEFNLHKTGLETEASLPMGHERWTVLAMKELASSLQITDGNNWKKFAQYIGFTKSEIKSKLQYSPDPFVAMMNLYNSRGGTPEEFTQALYAVSRDLRLGRGNASGSNSDRSRSSRSGGSASDSKASSSQGSGGNSRSLLWGFRPWGRANNEENENDSESGDDSVRTQDKDKKRSWPSSKKASGGSSAKRRKYSDISETVTSSSDESDGDHNKSVSTEKHKRNQKKLSDRDLWKISAKIASKDWRNLGRTLGIEEQVLQNLNHAHQSIGFRECTYQMLLEWKGRKPRKCTFGELYTGLTNEGMVSVAKHLVKLMGQVDDGQDGDSS</sequence>
<organism evidence="3 4">
    <name type="scientific">Gryllus longicercus</name>
    <dbReference type="NCBI Taxonomy" id="2509291"/>
    <lineage>
        <taxon>Eukaryota</taxon>
        <taxon>Metazoa</taxon>
        <taxon>Ecdysozoa</taxon>
        <taxon>Arthropoda</taxon>
        <taxon>Hexapoda</taxon>
        <taxon>Insecta</taxon>
        <taxon>Pterygota</taxon>
        <taxon>Neoptera</taxon>
        <taxon>Polyneoptera</taxon>
        <taxon>Orthoptera</taxon>
        <taxon>Ensifera</taxon>
        <taxon>Gryllidea</taxon>
        <taxon>Grylloidea</taxon>
        <taxon>Gryllidae</taxon>
        <taxon>Gryllinae</taxon>
        <taxon>Gryllus</taxon>
    </lineage>
</organism>
<dbReference type="GO" id="GO:0007165">
    <property type="term" value="P:signal transduction"/>
    <property type="evidence" value="ECO:0007669"/>
    <property type="project" value="InterPro"/>
</dbReference>
<evidence type="ECO:0000256" key="1">
    <source>
        <dbReference type="SAM" id="MobiDB-lite"/>
    </source>
</evidence>
<keyword evidence="4" id="KW-1185">Reference proteome</keyword>
<gene>
    <name evidence="3" type="ORF">R5R35_003778</name>
</gene>
<dbReference type="AlphaFoldDB" id="A0AAN9VAM4"/>
<evidence type="ECO:0000313" key="3">
    <source>
        <dbReference type="EMBL" id="KAK7794660.1"/>
    </source>
</evidence>
<dbReference type="PANTHER" id="PTHR15077">
    <property type="entry name" value="FAS-ASSOCIATING DEATH DOMAIN-CONTAINING PROTEIN FADD"/>
    <property type="match status" value="1"/>
</dbReference>
<name>A0AAN9VAM4_9ORTH</name>
<feature type="compositionally biased region" description="Acidic residues" evidence="1">
    <location>
        <begin position="792"/>
        <end position="802"/>
    </location>
</feature>
<dbReference type="Pfam" id="PF00531">
    <property type="entry name" value="Death"/>
    <property type="match status" value="1"/>
</dbReference>
<protein>
    <recommendedName>
        <fullName evidence="2">Death domain-containing protein</fullName>
    </recommendedName>
</protein>
<feature type="compositionally biased region" description="Low complexity" evidence="1">
    <location>
        <begin position="818"/>
        <end position="827"/>
    </location>
</feature>
<dbReference type="PROSITE" id="PS50017">
    <property type="entry name" value="DEATH_DOMAIN"/>
    <property type="match status" value="1"/>
</dbReference>
<dbReference type="CDD" id="cd01670">
    <property type="entry name" value="Death"/>
    <property type="match status" value="1"/>
</dbReference>
<comment type="caution">
    <text evidence="3">The sequence shown here is derived from an EMBL/GenBank/DDBJ whole genome shotgun (WGS) entry which is preliminary data.</text>
</comment>
<feature type="compositionally biased region" description="Basic and acidic residues" evidence="1">
    <location>
        <begin position="803"/>
        <end position="814"/>
    </location>
</feature>
<evidence type="ECO:0000259" key="2">
    <source>
        <dbReference type="PROSITE" id="PS50017"/>
    </source>
</evidence>
<dbReference type="SMART" id="SM00005">
    <property type="entry name" value="DEATH"/>
    <property type="match status" value="2"/>
</dbReference>
<accession>A0AAN9VAM4</accession>
<dbReference type="Gene3D" id="2.60.220.30">
    <property type="match status" value="2"/>
</dbReference>
<reference evidence="3 4" key="1">
    <citation type="submission" date="2024-03" db="EMBL/GenBank/DDBJ databases">
        <title>The genome assembly and annotation of the cricket Gryllus longicercus Weissman &amp; Gray.</title>
        <authorList>
            <person name="Szrajer S."/>
            <person name="Gray D."/>
            <person name="Ylla G."/>
        </authorList>
    </citation>
    <scope>NUCLEOTIDE SEQUENCE [LARGE SCALE GENOMIC DNA]</scope>
    <source>
        <strain evidence="3">DAG 2021-001</strain>
        <tissue evidence="3">Whole body minus gut</tissue>
    </source>
</reference>
<evidence type="ECO:0000313" key="4">
    <source>
        <dbReference type="Proteomes" id="UP001378592"/>
    </source>
</evidence>
<feature type="region of interest" description="Disordered" evidence="1">
    <location>
        <begin position="741"/>
        <end position="867"/>
    </location>
</feature>
<feature type="compositionally biased region" description="Basic and acidic residues" evidence="1">
    <location>
        <begin position="849"/>
        <end position="858"/>
    </location>
</feature>
<feature type="domain" description="Death" evidence="2">
    <location>
        <begin position="883"/>
        <end position="954"/>
    </location>
</feature>
<feature type="compositionally biased region" description="Low complexity" evidence="1">
    <location>
        <begin position="741"/>
        <end position="778"/>
    </location>
</feature>
<proteinExistence type="predicted"/>
<dbReference type="InterPro" id="IPR000488">
    <property type="entry name" value="Death_dom"/>
</dbReference>
<dbReference type="Pfam" id="PF00791">
    <property type="entry name" value="ZU5"/>
    <property type="match status" value="1"/>
</dbReference>